<name>A0A4Y2IT68_ARAVE</name>
<gene>
    <name evidence="1" type="ORF">AVEN_156794_1</name>
</gene>
<evidence type="ECO:0000313" key="2">
    <source>
        <dbReference type="Proteomes" id="UP000499080"/>
    </source>
</evidence>
<dbReference type="AlphaFoldDB" id="A0A4Y2IT68"/>
<reference evidence="1 2" key="1">
    <citation type="journal article" date="2019" name="Sci. Rep.">
        <title>Orb-weaving spider Araneus ventricosus genome elucidates the spidroin gene catalogue.</title>
        <authorList>
            <person name="Kono N."/>
            <person name="Nakamura H."/>
            <person name="Ohtoshi R."/>
            <person name="Moran D.A.P."/>
            <person name="Shinohara A."/>
            <person name="Yoshida Y."/>
            <person name="Fujiwara M."/>
            <person name="Mori M."/>
            <person name="Tomita M."/>
            <person name="Arakawa K."/>
        </authorList>
    </citation>
    <scope>NUCLEOTIDE SEQUENCE [LARGE SCALE GENOMIC DNA]</scope>
</reference>
<dbReference type="EMBL" id="BGPR01002915">
    <property type="protein sequence ID" value="GBM80977.1"/>
    <property type="molecule type" value="Genomic_DNA"/>
</dbReference>
<keyword evidence="2" id="KW-1185">Reference proteome</keyword>
<sequence length="143" mass="15839">MSGRGCLSDESHFSFITSNGRVRYAVCQANSCSPLVQQVLQAGGAVLCFGTFHRWLCDRCVEQTMKANYLNIIAYQLHPYMAFVFLGNGLPAGLRPLSQGSVVLLLMNSANATLTRRIVIRCSTFGMSWSGSSELKRLRLWDP</sequence>
<proteinExistence type="predicted"/>
<protein>
    <submittedName>
        <fullName evidence="1">Uncharacterized protein</fullName>
    </submittedName>
</protein>
<evidence type="ECO:0000313" key="1">
    <source>
        <dbReference type="EMBL" id="GBM80977.1"/>
    </source>
</evidence>
<dbReference type="Proteomes" id="UP000499080">
    <property type="component" value="Unassembled WGS sequence"/>
</dbReference>
<accession>A0A4Y2IT68</accession>
<comment type="caution">
    <text evidence="1">The sequence shown here is derived from an EMBL/GenBank/DDBJ whole genome shotgun (WGS) entry which is preliminary data.</text>
</comment>
<organism evidence="1 2">
    <name type="scientific">Araneus ventricosus</name>
    <name type="common">Orbweaver spider</name>
    <name type="synonym">Epeira ventricosa</name>
    <dbReference type="NCBI Taxonomy" id="182803"/>
    <lineage>
        <taxon>Eukaryota</taxon>
        <taxon>Metazoa</taxon>
        <taxon>Ecdysozoa</taxon>
        <taxon>Arthropoda</taxon>
        <taxon>Chelicerata</taxon>
        <taxon>Arachnida</taxon>
        <taxon>Araneae</taxon>
        <taxon>Araneomorphae</taxon>
        <taxon>Entelegynae</taxon>
        <taxon>Araneoidea</taxon>
        <taxon>Araneidae</taxon>
        <taxon>Araneus</taxon>
    </lineage>
</organism>